<organism evidence="1 2">
    <name type="scientific">Amblyomma americanum</name>
    <name type="common">Lone star tick</name>
    <dbReference type="NCBI Taxonomy" id="6943"/>
    <lineage>
        <taxon>Eukaryota</taxon>
        <taxon>Metazoa</taxon>
        <taxon>Ecdysozoa</taxon>
        <taxon>Arthropoda</taxon>
        <taxon>Chelicerata</taxon>
        <taxon>Arachnida</taxon>
        <taxon>Acari</taxon>
        <taxon>Parasitiformes</taxon>
        <taxon>Ixodida</taxon>
        <taxon>Ixodoidea</taxon>
        <taxon>Ixodidae</taxon>
        <taxon>Amblyomminae</taxon>
        <taxon>Amblyomma</taxon>
    </lineage>
</organism>
<dbReference type="EMBL" id="JARKHS020027079">
    <property type="protein sequence ID" value="KAK8765711.1"/>
    <property type="molecule type" value="Genomic_DNA"/>
</dbReference>
<proteinExistence type="predicted"/>
<protein>
    <submittedName>
        <fullName evidence="1">Uncharacterized protein</fullName>
    </submittedName>
</protein>
<gene>
    <name evidence="1" type="ORF">V5799_031679</name>
</gene>
<name>A0AAQ4DTC1_AMBAM</name>
<evidence type="ECO:0000313" key="1">
    <source>
        <dbReference type="EMBL" id="KAK8765711.1"/>
    </source>
</evidence>
<sequence>TAVILCSTAFAFRSSILSLDAIPGGTKGIRCARTWKNEANTKERIKWTWLWITGKKKLSSRANTQGLAALIFMASIRRQRDPRRRCARW</sequence>
<reference evidence="1 2" key="1">
    <citation type="journal article" date="2023" name="Arcadia Sci">
        <title>De novo assembly of a long-read Amblyomma americanum tick genome.</title>
        <authorList>
            <person name="Chou S."/>
            <person name="Poskanzer K.E."/>
            <person name="Rollins M."/>
            <person name="Thuy-Boun P.S."/>
        </authorList>
    </citation>
    <scope>NUCLEOTIDE SEQUENCE [LARGE SCALE GENOMIC DNA]</scope>
    <source>
        <strain evidence="1">F_SG_1</strain>
        <tissue evidence="1">Salivary glands</tissue>
    </source>
</reference>
<dbReference type="AlphaFoldDB" id="A0AAQ4DTC1"/>
<dbReference type="Proteomes" id="UP001321473">
    <property type="component" value="Unassembled WGS sequence"/>
</dbReference>
<accession>A0AAQ4DTC1</accession>
<feature type="non-terminal residue" evidence="1">
    <location>
        <position position="1"/>
    </location>
</feature>
<keyword evidence="2" id="KW-1185">Reference proteome</keyword>
<evidence type="ECO:0000313" key="2">
    <source>
        <dbReference type="Proteomes" id="UP001321473"/>
    </source>
</evidence>
<comment type="caution">
    <text evidence="1">The sequence shown here is derived from an EMBL/GenBank/DDBJ whole genome shotgun (WGS) entry which is preliminary data.</text>
</comment>